<dbReference type="GO" id="GO:0043024">
    <property type="term" value="F:ribosomal small subunit binding"/>
    <property type="evidence" value="ECO:0007669"/>
    <property type="project" value="TreeGrafter"/>
</dbReference>
<evidence type="ECO:0000259" key="2">
    <source>
        <dbReference type="Pfam" id="PF16321"/>
    </source>
</evidence>
<dbReference type="SUPFAM" id="SSF69754">
    <property type="entry name" value="Ribosome binding protein Y (YfiA homologue)"/>
    <property type="match status" value="1"/>
</dbReference>
<dbReference type="Gene3D" id="3.30.160.100">
    <property type="entry name" value="Ribosome hibernation promotion factor-like"/>
    <property type="match status" value="1"/>
</dbReference>
<dbReference type="GO" id="GO:0022627">
    <property type="term" value="C:cytosolic small ribosomal subunit"/>
    <property type="evidence" value="ECO:0007669"/>
    <property type="project" value="TreeGrafter"/>
</dbReference>
<evidence type="ECO:0000313" key="4">
    <source>
        <dbReference type="Proteomes" id="UP000239649"/>
    </source>
</evidence>
<dbReference type="AlphaFoldDB" id="A0A2P6VCT4"/>
<organism evidence="3 4">
    <name type="scientific">Micractinium conductrix</name>
    <dbReference type="NCBI Taxonomy" id="554055"/>
    <lineage>
        <taxon>Eukaryota</taxon>
        <taxon>Viridiplantae</taxon>
        <taxon>Chlorophyta</taxon>
        <taxon>core chlorophytes</taxon>
        <taxon>Trebouxiophyceae</taxon>
        <taxon>Chlorellales</taxon>
        <taxon>Chlorellaceae</taxon>
        <taxon>Chlorella clade</taxon>
        <taxon>Micractinium</taxon>
    </lineage>
</organism>
<dbReference type="GO" id="GO:0045900">
    <property type="term" value="P:negative regulation of translational elongation"/>
    <property type="evidence" value="ECO:0007669"/>
    <property type="project" value="TreeGrafter"/>
</dbReference>
<dbReference type="PANTHER" id="PTHR33231">
    <property type="entry name" value="30S RIBOSOMAL PROTEIN"/>
    <property type="match status" value="1"/>
</dbReference>
<dbReference type="OrthoDB" id="10253151at2759"/>
<protein>
    <submittedName>
        <fullName evidence="3">Ribosome-binding factor chloroplastic</fullName>
    </submittedName>
</protein>
<sequence>MQALAAQRMALGARHNYSSRAPAVFRPAPTAPLAPRRASRSAVRAEATAAAPKTLVQGRNVEVTPAIKSYVEEKCSKAVAHYSEGIKEIDVKLSVRGNPRGRGTEAHHQRDQIVEVTVFTQRHGVVRVEECESDLYAAVDLVSDKLKRKLVKVKERAVQKATWPGRGGPKGGDTITAHLDTTDVVDKLPIDQVAPPVPEVVREKMMNIAAMTTNDALEQIENVGHDFYLFRDSEDANALKVLYRRKSHGYGVIVPRG</sequence>
<reference evidence="3 4" key="1">
    <citation type="journal article" date="2018" name="Plant J.">
        <title>Genome sequences of Chlorella sorokiniana UTEX 1602 and Micractinium conductrix SAG 241.80: implications to maltose excretion by a green alga.</title>
        <authorList>
            <person name="Arriola M.B."/>
            <person name="Velmurugan N."/>
            <person name="Zhang Y."/>
            <person name="Plunkett M.H."/>
            <person name="Hondzo H."/>
            <person name="Barney B.M."/>
        </authorList>
    </citation>
    <scope>NUCLEOTIDE SEQUENCE [LARGE SCALE GENOMIC DNA]</scope>
    <source>
        <strain evidence="3 4">SAG 241.80</strain>
    </source>
</reference>
<dbReference type="EMBL" id="LHPF02000012">
    <property type="protein sequence ID" value="PSC71905.1"/>
    <property type="molecule type" value="Genomic_DNA"/>
</dbReference>
<dbReference type="InterPro" id="IPR038416">
    <property type="entry name" value="Ribosom_S30AE_C_sf"/>
</dbReference>
<dbReference type="InterPro" id="IPR003489">
    <property type="entry name" value="RHF/RaiA"/>
</dbReference>
<evidence type="ECO:0000313" key="3">
    <source>
        <dbReference type="EMBL" id="PSC71905.1"/>
    </source>
</evidence>
<dbReference type="Pfam" id="PF16321">
    <property type="entry name" value="Ribosom_S30AE_C"/>
    <property type="match status" value="1"/>
</dbReference>
<dbReference type="InterPro" id="IPR050574">
    <property type="entry name" value="HPF/YfiA_ribosome-assoc"/>
</dbReference>
<comment type="caution">
    <text evidence="3">The sequence shown here is derived from an EMBL/GenBank/DDBJ whole genome shotgun (WGS) entry which is preliminary data.</text>
</comment>
<keyword evidence="4" id="KW-1185">Reference proteome</keyword>
<evidence type="ECO:0000256" key="1">
    <source>
        <dbReference type="ARBA" id="ARBA00022845"/>
    </source>
</evidence>
<gene>
    <name evidence="3" type="ORF">C2E20_4743</name>
</gene>
<dbReference type="Pfam" id="PF02482">
    <property type="entry name" value="Ribosomal_S30AE"/>
    <property type="match status" value="1"/>
</dbReference>
<proteinExistence type="predicted"/>
<dbReference type="InterPro" id="IPR036567">
    <property type="entry name" value="RHF-like"/>
</dbReference>
<dbReference type="InterPro" id="IPR032528">
    <property type="entry name" value="Ribosom_S30AE_C"/>
</dbReference>
<dbReference type="PANTHER" id="PTHR33231:SF1">
    <property type="entry name" value="30S RIBOSOMAL PROTEIN"/>
    <property type="match status" value="1"/>
</dbReference>
<dbReference type="STRING" id="554055.A0A2P6VCT4"/>
<dbReference type="Gene3D" id="3.30.505.50">
    <property type="entry name" value="Sigma 54 modulation/S30EA ribosomal protein, C-terminal domain"/>
    <property type="match status" value="1"/>
</dbReference>
<accession>A0A2P6VCT4</accession>
<feature type="domain" description="Sigma 54 modulation/S30EA ribosomal protein C-terminal" evidence="2">
    <location>
        <begin position="198"/>
        <end position="252"/>
    </location>
</feature>
<dbReference type="CDD" id="cd00552">
    <property type="entry name" value="RaiA"/>
    <property type="match status" value="1"/>
</dbReference>
<dbReference type="NCBIfam" id="TIGR00741">
    <property type="entry name" value="yfiA"/>
    <property type="match status" value="1"/>
</dbReference>
<name>A0A2P6VCT4_9CHLO</name>
<keyword evidence="1" id="KW-0810">Translation regulation</keyword>
<dbReference type="Proteomes" id="UP000239649">
    <property type="component" value="Unassembled WGS sequence"/>
</dbReference>